<evidence type="ECO:0000256" key="1">
    <source>
        <dbReference type="SAM" id="MobiDB-lite"/>
    </source>
</evidence>
<dbReference type="RefSeq" id="WP_252954210.1">
    <property type="nucleotide sequence ID" value="NZ_JAFIRR010000097.1"/>
</dbReference>
<feature type="signal peptide" evidence="2">
    <location>
        <begin position="1"/>
        <end position="21"/>
    </location>
</feature>
<comment type="caution">
    <text evidence="4">The sequence shown here is derived from an EMBL/GenBank/DDBJ whole genome shotgun (WGS) entry which is preliminary data.</text>
</comment>
<keyword evidence="5" id="KW-1185">Reference proteome</keyword>
<keyword evidence="2" id="KW-0732">Signal</keyword>
<protein>
    <recommendedName>
        <fullName evidence="3">EF-hand domain-containing protein</fullName>
    </recommendedName>
</protein>
<proteinExistence type="predicted"/>
<feature type="compositionally biased region" description="Gly residues" evidence="1">
    <location>
        <begin position="32"/>
        <end position="43"/>
    </location>
</feature>
<dbReference type="Proteomes" id="UP001523392">
    <property type="component" value="Unassembled WGS sequence"/>
</dbReference>
<feature type="region of interest" description="Disordered" evidence="1">
    <location>
        <begin position="20"/>
        <end position="56"/>
    </location>
</feature>
<sequence>MAMRWVAALVVALAWALPAAGQEQRSPWGGPDSPGGLFGGGLFDGRPAEADTDRDGRLTHDEVWSWLRQRFDQADRNGDGRLSAQEVPSHRRAQSTFRAADADRNGHVTPEELRPLSEMWFRSLDANGDNALTGREMPRRRPTRPASP</sequence>
<gene>
    <name evidence="4" type="ORF">JYK14_15585</name>
</gene>
<feature type="compositionally biased region" description="Basic residues" evidence="1">
    <location>
        <begin position="138"/>
        <end position="148"/>
    </location>
</feature>
<organism evidence="4 5">
    <name type="scientific">Siccirubricoccus soli</name>
    <dbReference type="NCBI Taxonomy" id="2899147"/>
    <lineage>
        <taxon>Bacteria</taxon>
        <taxon>Pseudomonadati</taxon>
        <taxon>Pseudomonadota</taxon>
        <taxon>Alphaproteobacteria</taxon>
        <taxon>Acetobacterales</taxon>
        <taxon>Roseomonadaceae</taxon>
        <taxon>Siccirubricoccus</taxon>
    </lineage>
</organism>
<feature type="chain" id="PRO_5047450502" description="EF-hand domain-containing protein" evidence="2">
    <location>
        <begin position="22"/>
        <end position="148"/>
    </location>
</feature>
<feature type="compositionally biased region" description="Basic and acidic residues" evidence="1">
    <location>
        <begin position="46"/>
        <end position="56"/>
    </location>
</feature>
<evidence type="ECO:0000313" key="4">
    <source>
        <dbReference type="EMBL" id="MCO6417571.1"/>
    </source>
</evidence>
<dbReference type="PROSITE" id="PS50222">
    <property type="entry name" value="EF_HAND_2"/>
    <property type="match status" value="1"/>
</dbReference>
<dbReference type="InterPro" id="IPR011992">
    <property type="entry name" value="EF-hand-dom_pair"/>
</dbReference>
<feature type="domain" description="EF-hand" evidence="3">
    <location>
        <begin position="88"/>
        <end position="123"/>
    </location>
</feature>
<feature type="region of interest" description="Disordered" evidence="1">
    <location>
        <begin position="75"/>
        <end position="108"/>
    </location>
</feature>
<dbReference type="SUPFAM" id="SSF47473">
    <property type="entry name" value="EF-hand"/>
    <property type="match status" value="1"/>
</dbReference>
<evidence type="ECO:0000313" key="5">
    <source>
        <dbReference type="Proteomes" id="UP001523392"/>
    </source>
</evidence>
<dbReference type="PROSITE" id="PS00018">
    <property type="entry name" value="EF_HAND_1"/>
    <property type="match status" value="1"/>
</dbReference>
<dbReference type="EMBL" id="JAFIRR010000097">
    <property type="protein sequence ID" value="MCO6417571.1"/>
    <property type="molecule type" value="Genomic_DNA"/>
</dbReference>
<dbReference type="Pfam" id="PF13202">
    <property type="entry name" value="EF-hand_5"/>
    <property type="match status" value="3"/>
</dbReference>
<dbReference type="Gene3D" id="1.10.238.10">
    <property type="entry name" value="EF-hand"/>
    <property type="match status" value="2"/>
</dbReference>
<dbReference type="InterPro" id="IPR002048">
    <property type="entry name" value="EF_hand_dom"/>
</dbReference>
<name>A0ABT1D6P2_9PROT</name>
<evidence type="ECO:0000259" key="3">
    <source>
        <dbReference type="PROSITE" id="PS50222"/>
    </source>
</evidence>
<dbReference type="InterPro" id="IPR018247">
    <property type="entry name" value="EF_Hand_1_Ca_BS"/>
</dbReference>
<evidence type="ECO:0000256" key="2">
    <source>
        <dbReference type="SAM" id="SignalP"/>
    </source>
</evidence>
<accession>A0ABT1D6P2</accession>
<reference evidence="4 5" key="1">
    <citation type="submission" date="2021-12" db="EMBL/GenBank/DDBJ databases">
        <title>Siccirubricoccus leaddurans sp. nov., a high concentration Zn2+ tolerance bacterium.</title>
        <authorList>
            <person name="Cao Y."/>
        </authorList>
    </citation>
    <scope>NUCLEOTIDE SEQUENCE [LARGE SCALE GENOMIC DNA]</scope>
    <source>
        <strain evidence="4 5">KC 17139</strain>
    </source>
</reference>
<feature type="region of interest" description="Disordered" evidence="1">
    <location>
        <begin position="126"/>
        <end position="148"/>
    </location>
</feature>